<accession>A0A367EI75</accession>
<dbReference type="InterPro" id="IPR013656">
    <property type="entry name" value="PAS_4"/>
</dbReference>
<dbReference type="EMBL" id="QOIM01000036">
    <property type="protein sequence ID" value="RCG17653.1"/>
    <property type="molecule type" value="Genomic_DNA"/>
</dbReference>
<dbReference type="InterPro" id="IPR000792">
    <property type="entry name" value="Tscrpt_reg_LuxR_C"/>
</dbReference>
<evidence type="ECO:0000259" key="1">
    <source>
        <dbReference type="SMART" id="SM00091"/>
    </source>
</evidence>
<evidence type="ECO:0000313" key="3">
    <source>
        <dbReference type="EMBL" id="RCG17653.1"/>
    </source>
</evidence>
<organism evidence="3 4">
    <name type="scientific">Streptomyces reniochalinae</name>
    <dbReference type="NCBI Taxonomy" id="2250578"/>
    <lineage>
        <taxon>Bacteria</taxon>
        <taxon>Bacillati</taxon>
        <taxon>Actinomycetota</taxon>
        <taxon>Actinomycetes</taxon>
        <taxon>Kitasatosporales</taxon>
        <taxon>Streptomycetaceae</taxon>
        <taxon>Streptomyces</taxon>
    </lineage>
</organism>
<evidence type="ECO:0000313" key="4">
    <source>
        <dbReference type="Proteomes" id="UP000253507"/>
    </source>
</evidence>
<protein>
    <submittedName>
        <fullName evidence="3">LuxR family transcriptional regulator</fullName>
    </submittedName>
</protein>
<keyword evidence="4" id="KW-1185">Reference proteome</keyword>
<name>A0A367EI75_9ACTN</name>
<dbReference type="SMART" id="SM00421">
    <property type="entry name" value="HTH_LUXR"/>
    <property type="match status" value="1"/>
</dbReference>
<dbReference type="InterPro" id="IPR036388">
    <property type="entry name" value="WH-like_DNA-bd_sf"/>
</dbReference>
<sequence>MGACIPPPPLMDAVISGAEYGDVLLSLFEKTGIGLAVLDSALRVRAVNDVFSEQCGRPRTAIRNHSFAELLHLSVRSHLLRQFERLIQGDHARVDCQPIATRFEGTGIVGQLAAFPVDNGTDKTQSIVVQFAPERTKESLPPARGQVKLTSLTSRVLEGVAAGDPTARLAAKLFLSRQGIEYHVSLLLRQFKVPNRTALAAKAYSMGIFSIGCWPPKVLPECIRN</sequence>
<dbReference type="InterPro" id="IPR000014">
    <property type="entry name" value="PAS"/>
</dbReference>
<feature type="domain" description="HTH luxR-type" evidence="2">
    <location>
        <begin position="149"/>
        <end position="203"/>
    </location>
</feature>
<dbReference type="InterPro" id="IPR016032">
    <property type="entry name" value="Sig_transdc_resp-reg_C-effctor"/>
</dbReference>
<dbReference type="Pfam" id="PF00196">
    <property type="entry name" value="GerE"/>
    <property type="match status" value="1"/>
</dbReference>
<dbReference type="Gene3D" id="1.10.10.10">
    <property type="entry name" value="Winged helix-like DNA-binding domain superfamily/Winged helix DNA-binding domain"/>
    <property type="match status" value="1"/>
</dbReference>
<dbReference type="SMART" id="SM00091">
    <property type="entry name" value="PAS"/>
    <property type="match status" value="1"/>
</dbReference>
<proteinExistence type="predicted"/>
<feature type="domain" description="PAS" evidence="1">
    <location>
        <begin position="22"/>
        <end position="88"/>
    </location>
</feature>
<dbReference type="InterPro" id="IPR035965">
    <property type="entry name" value="PAS-like_dom_sf"/>
</dbReference>
<dbReference type="SUPFAM" id="SSF55785">
    <property type="entry name" value="PYP-like sensor domain (PAS domain)"/>
    <property type="match status" value="1"/>
</dbReference>
<dbReference type="SUPFAM" id="SSF46894">
    <property type="entry name" value="C-terminal effector domain of the bipartite response regulators"/>
    <property type="match status" value="1"/>
</dbReference>
<gene>
    <name evidence="3" type="ORF">DQ392_17585</name>
</gene>
<dbReference type="Gene3D" id="3.30.450.20">
    <property type="entry name" value="PAS domain"/>
    <property type="match status" value="1"/>
</dbReference>
<dbReference type="Pfam" id="PF08448">
    <property type="entry name" value="PAS_4"/>
    <property type="match status" value="1"/>
</dbReference>
<dbReference type="GO" id="GO:0003677">
    <property type="term" value="F:DNA binding"/>
    <property type="evidence" value="ECO:0007669"/>
    <property type="project" value="InterPro"/>
</dbReference>
<dbReference type="AlphaFoldDB" id="A0A367EI75"/>
<evidence type="ECO:0000259" key="2">
    <source>
        <dbReference type="SMART" id="SM00421"/>
    </source>
</evidence>
<dbReference type="GO" id="GO:0006355">
    <property type="term" value="P:regulation of DNA-templated transcription"/>
    <property type="evidence" value="ECO:0007669"/>
    <property type="project" value="InterPro"/>
</dbReference>
<dbReference type="OrthoDB" id="46486at2"/>
<comment type="caution">
    <text evidence="3">The sequence shown here is derived from an EMBL/GenBank/DDBJ whole genome shotgun (WGS) entry which is preliminary data.</text>
</comment>
<dbReference type="CDD" id="cd00130">
    <property type="entry name" value="PAS"/>
    <property type="match status" value="1"/>
</dbReference>
<reference evidence="3 4" key="1">
    <citation type="submission" date="2018-06" db="EMBL/GenBank/DDBJ databases">
        <title>Streptomyces reniochalinae sp. nov. and Streptomyces diacarnus sp. nov. from marine sponges.</title>
        <authorList>
            <person name="Li L."/>
        </authorList>
    </citation>
    <scope>NUCLEOTIDE SEQUENCE [LARGE SCALE GENOMIC DNA]</scope>
    <source>
        <strain evidence="3 4">LHW50302</strain>
    </source>
</reference>
<dbReference type="Proteomes" id="UP000253507">
    <property type="component" value="Unassembled WGS sequence"/>
</dbReference>